<dbReference type="Proteomes" id="UP000321947">
    <property type="component" value="Unassembled WGS sequence"/>
</dbReference>
<accession>A0A5D3DT46</accession>
<dbReference type="AlphaFoldDB" id="A0A5D3DT46"/>
<dbReference type="EMBL" id="SSTD01003373">
    <property type="protein sequence ID" value="TYK26688.1"/>
    <property type="molecule type" value="Genomic_DNA"/>
</dbReference>
<evidence type="ECO:0000313" key="1">
    <source>
        <dbReference type="EMBL" id="TYK26688.1"/>
    </source>
</evidence>
<protein>
    <submittedName>
        <fullName evidence="1">Retrovirus-related Pol polyprotein from transposon TNT 1-94</fullName>
    </submittedName>
</protein>
<proteinExistence type="predicted"/>
<name>A0A5D3DT46_CUCMM</name>
<evidence type="ECO:0000313" key="2">
    <source>
        <dbReference type="Proteomes" id="UP000321947"/>
    </source>
</evidence>
<sequence length="144" mass="15959">MSMDVTFLEDKPSFLVSPLQRKSVSEEVNAIPSIPTAPTDSPVYEFEPTESQGTTELINNNLGVEDDIVDVVEEDKTNIIAPEENKVARNFSKKTGGNISPTFMPFTTSLDAAIVPKYIHEVMKSPEWKTIVTEEIGVLEKNKT</sequence>
<gene>
    <name evidence="1" type="ORF">E5676_scaffold313G003480</name>
</gene>
<comment type="caution">
    <text evidence="1">The sequence shown here is derived from an EMBL/GenBank/DDBJ whole genome shotgun (WGS) entry which is preliminary data.</text>
</comment>
<organism evidence="1 2">
    <name type="scientific">Cucumis melo var. makuwa</name>
    <name type="common">Oriental melon</name>
    <dbReference type="NCBI Taxonomy" id="1194695"/>
    <lineage>
        <taxon>Eukaryota</taxon>
        <taxon>Viridiplantae</taxon>
        <taxon>Streptophyta</taxon>
        <taxon>Embryophyta</taxon>
        <taxon>Tracheophyta</taxon>
        <taxon>Spermatophyta</taxon>
        <taxon>Magnoliopsida</taxon>
        <taxon>eudicotyledons</taxon>
        <taxon>Gunneridae</taxon>
        <taxon>Pentapetalae</taxon>
        <taxon>rosids</taxon>
        <taxon>fabids</taxon>
        <taxon>Cucurbitales</taxon>
        <taxon>Cucurbitaceae</taxon>
        <taxon>Benincaseae</taxon>
        <taxon>Cucumis</taxon>
    </lineage>
</organism>
<reference evidence="1 2" key="1">
    <citation type="submission" date="2019-08" db="EMBL/GenBank/DDBJ databases">
        <title>Draft genome sequences of two oriental melons (Cucumis melo L. var makuwa).</title>
        <authorList>
            <person name="Kwon S.-Y."/>
        </authorList>
    </citation>
    <scope>NUCLEOTIDE SEQUENCE [LARGE SCALE GENOMIC DNA]</scope>
    <source>
        <strain evidence="2">cv. Chang Bougi</strain>
        <tissue evidence="1">Leaf</tissue>
    </source>
</reference>